<comment type="caution">
    <text evidence="8">The sequence shown here is derived from an EMBL/GenBank/DDBJ whole genome shotgun (WGS) entry which is preliminary data.</text>
</comment>
<evidence type="ECO:0000313" key="9">
    <source>
        <dbReference type="Proteomes" id="UP000443582"/>
    </source>
</evidence>
<dbReference type="SUPFAM" id="SSF54534">
    <property type="entry name" value="FKBP-like"/>
    <property type="match status" value="1"/>
</dbReference>
<dbReference type="HAMAP" id="MF_00105">
    <property type="entry name" value="GreA_GreB"/>
    <property type="match status" value="1"/>
</dbReference>
<evidence type="ECO:0000313" key="8">
    <source>
        <dbReference type="EMBL" id="RZF21798.1"/>
    </source>
</evidence>
<evidence type="ECO:0000256" key="5">
    <source>
        <dbReference type="RuleBase" id="RU000556"/>
    </source>
</evidence>
<protein>
    <recommendedName>
        <fullName evidence="4">Transcription elongation factor GreB</fullName>
    </recommendedName>
    <alternativeName>
        <fullName evidence="4">Transcript cleavage factor GreB</fullName>
    </alternativeName>
</protein>
<dbReference type="InterPro" id="IPR036805">
    <property type="entry name" value="Tscrpt_elong_fac_GreA/B_N_sf"/>
</dbReference>
<dbReference type="NCBIfam" id="TIGR01462">
    <property type="entry name" value="greA"/>
    <property type="match status" value="1"/>
</dbReference>
<dbReference type="Pfam" id="PF03449">
    <property type="entry name" value="GreA_GreB_N"/>
    <property type="match status" value="1"/>
</dbReference>
<accession>A0ABY0II34</accession>
<dbReference type="InterPro" id="IPR036953">
    <property type="entry name" value="GreA/GreB_C_sf"/>
</dbReference>
<dbReference type="Proteomes" id="UP000443582">
    <property type="component" value="Unassembled WGS sequence"/>
</dbReference>
<name>A0ABY0II34_9BACT</name>
<keyword evidence="2 4" id="KW-0238">DNA-binding</keyword>
<dbReference type="InterPro" id="IPR028624">
    <property type="entry name" value="Tscrpt_elong_fac_GreA/B"/>
</dbReference>
<dbReference type="EMBL" id="QDKL01000002">
    <property type="protein sequence ID" value="RZF21798.1"/>
    <property type="molecule type" value="Genomic_DNA"/>
</dbReference>
<dbReference type="Gene3D" id="1.10.287.180">
    <property type="entry name" value="Transcription elongation factor, GreA/GreB, N-terminal domain"/>
    <property type="match status" value="1"/>
</dbReference>
<dbReference type="PROSITE" id="PS00830">
    <property type="entry name" value="GREAB_2"/>
    <property type="match status" value="1"/>
</dbReference>
<comment type="function">
    <text evidence="4">Necessary for efficient RNA polymerase transcription elongation past template-encoded arresting sites. The arresting sites in DNA have the property of trapping a certain fraction of elongating RNA polymerases that pass through, resulting in locked ternary complexes. Cleavage of the nascent transcript by cleavage factors such as GreA or GreB allows the resumption of elongation from the new 3'terminus. GreB releases sequences of up to 9 nucleotides in length.</text>
</comment>
<dbReference type="SUPFAM" id="SSF46557">
    <property type="entry name" value="GreA transcript cleavage protein, N-terminal domain"/>
    <property type="match status" value="1"/>
</dbReference>
<dbReference type="HAMAP" id="MF_00930">
    <property type="entry name" value="GreB"/>
    <property type="match status" value="1"/>
</dbReference>
<dbReference type="NCBIfam" id="NF001263">
    <property type="entry name" value="PRK00226.1-4"/>
    <property type="match status" value="1"/>
</dbReference>
<sequence>MESRRSLDAMAIKKDNYITPKGLKKLEDEHEHLTKVERPEVTATVKWAASLGDRSENADYQYGKKRLREIDRRLRFLNTRINAANVVDPTEIKAEKVQFGASVTLEDEQGRERKYSIVGVDEVDTTRGLVSWKSPIARAMLGKEEGDDVIVQAPEEDFEYTIVEIKYIDIEV</sequence>
<dbReference type="PIRSF" id="PIRSF006092">
    <property type="entry name" value="GreA_GreB"/>
    <property type="match status" value="1"/>
</dbReference>
<dbReference type="PANTHER" id="PTHR30437">
    <property type="entry name" value="TRANSCRIPTION ELONGATION FACTOR GREA"/>
    <property type="match status" value="1"/>
</dbReference>
<reference evidence="9" key="1">
    <citation type="journal article" date="2019" name="Int. J. Syst. Evol. Microbiol.">
        <title>Halobacteriovorax valvorus sp. nov., a novel prokaryotic predator isolated from coastal seawater of China.</title>
        <authorList>
            <person name="Chen M.-X."/>
        </authorList>
    </citation>
    <scope>NUCLEOTIDE SEQUENCE [LARGE SCALE GENOMIC DNA]</scope>
    <source>
        <strain evidence="9">BL9</strain>
    </source>
</reference>
<dbReference type="GO" id="GO:0003746">
    <property type="term" value="F:translation elongation factor activity"/>
    <property type="evidence" value="ECO:0007669"/>
    <property type="project" value="UniProtKB-KW"/>
</dbReference>
<comment type="function">
    <text evidence="5">Necessary for efficient RNA polymerase transcription elongation past template-encoded arresting sites. The arresting sites in DNA have the property of trapping a certain fraction of elongating RNA polymerases that pass through, resulting in locked ternary complexes. Cleavage of the nascent transcript by cleavage factors such as GreA or GreB allows the resumption of elongation from the new 3'terminus. GreA releases sequences of 2 to 3 nucleotides.</text>
</comment>
<evidence type="ECO:0000256" key="1">
    <source>
        <dbReference type="ARBA" id="ARBA00023015"/>
    </source>
</evidence>
<dbReference type="InterPro" id="IPR001437">
    <property type="entry name" value="Tscrpt_elong_fac_GreA/B_C"/>
</dbReference>
<proteinExistence type="inferred from homology"/>
<comment type="similarity">
    <text evidence="4">Belongs to the GreA/GreB family. GreB subfamily.</text>
</comment>
<dbReference type="PANTHER" id="PTHR30437:SF6">
    <property type="entry name" value="TRANSCRIPTION ELONGATION FACTOR GREB"/>
    <property type="match status" value="1"/>
</dbReference>
<dbReference type="PROSITE" id="PS00829">
    <property type="entry name" value="GREAB_1"/>
    <property type="match status" value="1"/>
</dbReference>
<dbReference type="NCBIfam" id="TIGR01461">
    <property type="entry name" value="greB"/>
    <property type="match status" value="1"/>
</dbReference>
<dbReference type="InterPro" id="IPR006358">
    <property type="entry name" value="Tscrpt_elong_fac_GreB"/>
</dbReference>
<evidence type="ECO:0000259" key="7">
    <source>
        <dbReference type="Pfam" id="PF03449"/>
    </source>
</evidence>
<keyword evidence="9" id="KW-1185">Reference proteome</keyword>
<dbReference type="InterPro" id="IPR018151">
    <property type="entry name" value="TF_GreA/GreB_CS"/>
</dbReference>
<feature type="domain" description="Transcription elongation factor GreA/GreB N-terminal" evidence="7">
    <location>
        <begin position="16"/>
        <end position="86"/>
    </location>
</feature>
<dbReference type="NCBIfam" id="NF002506">
    <property type="entry name" value="PRK01885.1"/>
    <property type="match status" value="1"/>
</dbReference>
<keyword evidence="8" id="KW-0251">Elongation factor</keyword>
<evidence type="ECO:0000256" key="3">
    <source>
        <dbReference type="ARBA" id="ARBA00023163"/>
    </source>
</evidence>
<keyword evidence="1 4" id="KW-0805">Transcription regulation</keyword>
<dbReference type="InterPro" id="IPR022691">
    <property type="entry name" value="Tscrpt_elong_fac_GreA/B_N"/>
</dbReference>
<gene>
    <name evidence="4 8" type="primary">greB</name>
    <name evidence="8" type="ORF">DAY19_08905</name>
</gene>
<evidence type="ECO:0000256" key="2">
    <source>
        <dbReference type="ARBA" id="ARBA00023125"/>
    </source>
</evidence>
<dbReference type="Gene3D" id="3.10.50.30">
    <property type="entry name" value="Transcription elongation factor, GreA/GreB, C-terminal domain"/>
    <property type="match status" value="1"/>
</dbReference>
<keyword evidence="3 4" id="KW-0804">Transcription</keyword>
<dbReference type="InterPro" id="IPR023459">
    <property type="entry name" value="Tscrpt_elong_fac_GreA/B_fam"/>
</dbReference>
<organism evidence="8 9">
    <name type="scientific">Halobacteriovorax vibrionivorans</name>
    <dbReference type="NCBI Taxonomy" id="2152716"/>
    <lineage>
        <taxon>Bacteria</taxon>
        <taxon>Pseudomonadati</taxon>
        <taxon>Bdellovibrionota</taxon>
        <taxon>Bacteriovoracia</taxon>
        <taxon>Bacteriovoracales</taxon>
        <taxon>Halobacteriovoraceae</taxon>
        <taxon>Halobacteriovorax</taxon>
    </lineage>
</organism>
<evidence type="ECO:0000259" key="6">
    <source>
        <dbReference type="Pfam" id="PF01272"/>
    </source>
</evidence>
<feature type="domain" description="Transcription elongation factor GreA/GreB C-terminal" evidence="6">
    <location>
        <begin position="94"/>
        <end position="167"/>
    </location>
</feature>
<dbReference type="Pfam" id="PF01272">
    <property type="entry name" value="GreA_GreB"/>
    <property type="match status" value="1"/>
</dbReference>
<dbReference type="InterPro" id="IPR006359">
    <property type="entry name" value="Tscrpt_elong_fac_GreA"/>
</dbReference>
<evidence type="ECO:0000256" key="4">
    <source>
        <dbReference type="HAMAP-Rule" id="MF_00930"/>
    </source>
</evidence>
<keyword evidence="8" id="KW-0648">Protein biosynthesis</keyword>